<dbReference type="Gene3D" id="3.40.50.150">
    <property type="entry name" value="Vaccinia Virus protein VP39"/>
    <property type="match status" value="1"/>
</dbReference>
<dbReference type="SUPFAM" id="SSF53335">
    <property type="entry name" value="S-adenosyl-L-methionine-dependent methyltransferases"/>
    <property type="match status" value="1"/>
</dbReference>
<feature type="active site" evidence="6">
    <location>
        <position position="146"/>
    </location>
</feature>
<dbReference type="PROSITE" id="PS50943">
    <property type="entry name" value="HTH_CROC1"/>
    <property type="match status" value="1"/>
</dbReference>
<name>A0ABU0IJ75_9HYPH</name>
<comment type="catalytic activity">
    <reaction evidence="5 8">
        <text>a 2'-deoxycytidine in DNA + S-adenosyl-L-methionine = a 5-methyl-2'-deoxycytidine in DNA + S-adenosyl-L-homocysteine + H(+)</text>
        <dbReference type="Rhea" id="RHEA:13681"/>
        <dbReference type="Rhea" id="RHEA-COMP:11369"/>
        <dbReference type="Rhea" id="RHEA-COMP:11370"/>
        <dbReference type="ChEBI" id="CHEBI:15378"/>
        <dbReference type="ChEBI" id="CHEBI:57856"/>
        <dbReference type="ChEBI" id="CHEBI:59789"/>
        <dbReference type="ChEBI" id="CHEBI:85452"/>
        <dbReference type="ChEBI" id="CHEBI:85454"/>
        <dbReference type="EC" id="2.1.1.37"/>
    </reaction>
</comment>
<dbReference type="InterPro" id="IPR029063">
    <property type="entry name" value="SAM-dependent_MTases_sf"/>
</dbReference>
<evidence type="ECO:0000256" key="7">
    <source>
        <dbReference type="RuleBase" id="RU000416"/>
    </source>
</evidence>
<evidence type="ECO:0000256" key="6">
    <source>
        <dbReference type="PROSITE-ProRule" id="PRU01016"/>
    </source>
</evidence>
<dbReference type="PROSITE" id="PS51679">
    <property type="entry name" value="SAM_MT_C5"/>
    <property type="match status" value="1"/>
</dbReference>
<dbReference type="InterPro" id="IPR001525">
    <property type="entry name" value="C5_MeTfrase"/>
</dbReference>
<dbReference type="PANTHER" id="PTHR10629">
    <property type="entry name" value="CYTOSINE-SPECIFIC METHYLTRANSFERASE"/>
    <property type="match status" value="1"/>
</dbReference>
<dbReference type="GO" id="GO:0003886">
    <property type="term" value="F:DNA (cytosine-5-)-methyltransferase activity"/>
    <property type="evidence" value="ECO:0007669"/>
    <property type="project" value="UniProtKB-EC"/>
</dbReference>
<proteinExistence type="inferred from homology"/>
<dbReference type="RefSeq" id="WP_307160373.1">
    <property type="nucleotide sequence ID" value="NZ_JAUSWH010000028.1"/>
</dbReference>
<dbReference type="InterPro" id="IPR010982">
    <property type="entry name" value="Lambda_DNA-bd_dom_sf"/>
</dbReference>
<evidence type="ECO:0000313" key="10">
    <source>
        <dbReference type="EMBL" id="MDQ0458277.1"/>
    </source>
</evidence>
<feature type="domain" description="HTH cro/C1-type" evidence="9">
    <location>
        <begin position="11"/>
        <end position="52"/>
    </location>
</feature>
<comment type="caution">
    <text evidence="10">The sequence shown here is derived from an EMBL/GenBank/DDBJ whole genome shotgun (WGS) entry which is preliminary data.</text>
</comment>
<dbReference type="InterPro" id="IPR001387">
    <property type="entry name" value="Cro/C1-type_HTH"/>
</dbReference>
<evidence type="ECO:0000256" key="4">
    <source>
        <dbReference type="ARBA" id="ARBA00022747"/>
    </source>
</evidence>
<evidence type="ECO:0000256" key="8">
    <source>
        <dbReference type="RuleBase" id="RU000417"/>
    </source>
</evidence>
<dbReference type="EMBL" id="JAUSWH010000028">
    <property type="protein sequence ID" value="MDQ0458277.1"/>
    <property type="molecule type" value="Genomic_DNA"/>
</dbReference>
<dbReference type="GO" id="GO:0032259">
    <property type="term" value="P:methylation"/>
    <property type="evidence" value="ECO:0007669"/>
    <property type="project" value="UniProtKB-KW"/>
</dbReference>
<dbReference type="Gene3D" id="1.10.260.40">
    <property type="entry name" value="lambda repressor-like DNA-binding domains"/>
    <property type="match status" value="1"/>
</dbReference>
<dbReference type="PRINTS" id="PR00105">
    <property type="entry name" value="C5METTRFRASE"/>
</dbReference>
<keyword evidence="11" id="KW-1185">Reference proteome</keyword>
<evidence type="ECO:0000256" key="1">
    <source>
        <dbReference type="ARBA" id="ARBA00022603"/>
    </source>
</evidence>
<organism evidence="10 11">
    <name type="scientific">Rhizobium paknamense</name>
    <dbReference type="NCBI Taxonomy" id="1206817"/>
    <lineage>
        <taxon>Bacteria</taxon>
        <taxon>Pseudomonadati</taxon>
        <taxon>Pseudomonadota</taxon>
        <taxon>Alphaproteobacteria</taxon>
        <taxon>Hyphomicrobiales</taxon>
        <taxon>Rhizobiaceae</taxon>
        <taxon>Rhizobium/Agrobacterium group</taxon>
        <taxon>Rhizobium</taxon>
    </lineage>
</organism>
<sequence length="416" mass="46433">MTPQDKSEFTRLREQAGLTIEEAAKVIKVSLRSAYRHENGECSPSPLALEMLRLLASSHRPPERSSRFRFIDLFAGIGGLRVGFENIGGRCVFTSEWDKYASETYRKNFPEDGEHIFAGDIREYTKDEAALARIPAHDVLLAGFPCQPFSIAGVSKKNALGRPHGFLDATQGTLFFDVAQIIRHHRPKAFLLENVKNLQRHDKGQTFATIMNVLEKELGYKVVTRIISARPWVPQGRDRIFLAGFRDHDAAFSFDDVVIPAGPEPTLGSILEAQVADKYTLTPKLWEYLQAYKKKHESKGNGFGFGLFGPGDVARTLSARYYKDGSEILIDQGKGKRPRRLTPRECARLMGFERGNRTWNIPVSDTQAYKQFGNAVVMPVVEAIAEAMSPWLPSATAEVLTFPAEPAEPQKALAHG</sequence>
<dbReference type="Gene3D" id="3.90.120.30">
    <property type="match status" value="1"/>
</dbReference>
<keyword evidence="4" id="KW-0680">Restriction system</keyword>
<dbReference type="NCBIfam" id="TIGR00675">
    <property type="entry name" value="dcm"/>
    <property type="match status" value="1"/>
</dbReference>
<accession>A0ABU0IJ75</accession>
<evidence type="ECO:0000256" key="5">
    <source>
        <dbReference type="ARBA" id="ARBA00047422"/>
    </source>
</evidence>
<evidence type="ECO:0000313" key="11">
    <source>
        <dbReference type="Proteomes" id="UP001235269"/>
    </source>
</evidence>
<evidence type="ECO:0000256" key="2">
    <source>
        <dbReference type="ARBA" id="ARBA00022679"/>
    </source>
</evidence>
<dbReference type="CDD" id="cd00093">
    <property type="entry name" value="HTH_XRE"/>
    <property type="match status" value="1"/>
</dbReference>
<dbReference type="InterPro" id="IPR018117">
    <property type="entry name" value="C5_DNA_meth_AS"/>
</dbReference>
<keyword evidence="2 6" id="KW-0808">Transferase</keyword>
<keyword evidence="1 6" id="KW-0489">Methyltransferase</keyword>
<dbReference type="SUPFAM" id="SSF47413">
    <property type="entry name" value="lambda repressor-like DNA-binding domains"/>
    <property type="match status" value="1"/>
</dbReference>
<dbReference type="CDD" id="cd00315">
    <property type="entry name" value="Cyt_C5_DNA_methylase"/>
    <property type="match status" value="1"/>
</dbReference>
<dbReference type="PANTHER" id="PTHR10629:SF52">
    <property type="entry name" value="DNA (CYTOSINE-5)-METHYLTRANSFERASE 1"/>
    <property type="match status" value="1"/>
</dbReference>
<protein>
    <recommendedName>
        <fullName evidence="8">Cytosine-specific methyltransferase</fullName>
        <ecNumber evidence="8">2.1.1.37</ecNumber>
    </recommendedName>
</protein>
<dbReference type="InterPro" id="IPR050390">
    <property type="entry name" value="C5-Methyltransferase"/>
</dbReference>
<dbReference type="Pfam" id="PF00145">
    <property type="entry name" value="DNA_methylase"/>
    <property type="match status" value="1"/>
</dbReference>
<dbReference type="EC" id="2.1.1.37" evidence="8"/>
<evidence type="ECO:0000256" key="3">
    <source>
        <dbReference type="ARBA" id="ARBA00022691"/>
    </source>
</evidence>
<dbReference type="Proteomes" id="UP001235269">
    <property type="component" value="Unassembled WGS sequence"/>
</dbReference>
<gene>
    <name evidence="10" type="ORF">QO005_004637</name>
</gene>
<dbReference type="PROSITE" id="PS00094">
    <property type="entry name" value="C5_MTASE_1"/>
    <property type="match status" value="1"/>
</dbReference>
<keyword evidence="3 6" id="KW-0949">S-adenosyl-L-methionine</keyword>
<reference evidence="10 11" key="1">
    <citation type="submission" date="2023-07" db="EMBL/GenBank/DDBJ databases">
        <title>Genomic Encyclopedia of Type Strains, Phase IV (KMG-IV): sequencing the most valuable type-strain genomes for metagenomic binning, comparative biology and taxonomic classification.</title>
        <authorList>
            <person name="Goeker M."/>
        </authorList>
    </citation>
    <scope>NUCLEOTIDE SEQUENCE [LARGE SCALE GENOMIC DNA]</scope>
    <source>
        <strain evidence="10 11">DSM 100301</strain>
    </source>
</reference>
<evidence type="ECO:0000259" key="9">
    <source>
        <dbReference type="PROSITE" id="PS50943"/>
    </source>
</evidence>
<comment type="similarity">
    <text evidence="6 7">Belongs to the class I-like SAM-binding methyltransferase superfamily. C5-methyltransferase family.</text>
</comment>